<protein>
    <submittedName>
        <fullName evidence="1">Helix-turn-helix domain-containing protein</fullName>
    </submittedName>
</protein>
<keyword evidence="2" id="KW-1185">Reference proteome</keyword>
<sequence>MARRPCGFTGACDIHQGGGLTAERQQFREELRLKAAERFAQGEASSVIANALGVNVRSVQRWRQKWEQGGPWPLPQTDLHRRADLLQTRSPLQAHLPAPP</sequence>
<gene>
    <name evidence="1" type="ORF">F5972_15095</name>
</gene>
<dbReference type="RefSeq" id="WP_150934125.1">
    <property type="nucleotide sequence ID" value="NZ_VYTZ01000005.1"/>
</dbReference>
<evidence type="ECO:0000313" key="1">
    <source>
        <dbReference type="EMBL" id="KAA9378213.1"/>
    </source>
</evidence>
<reference evidence="1 2" key="1">
    <citation type="submission" date="2019-09" db="EMBL/GenBank/DDBJ databases">
        <title>Screening of Novel Bioactive Compounds from Soil-Associated.</title>
        <authorList>
            <person name="Gong X."/>
        </authorList>
    </citation>
    <scope>NUCLEOTIDE SEQUENCE [LARGE SCALE GENOMIC DNA]</scope>
    <source>
        <strain evidence="1 2">Gxj-6</strain>
    </source>
</reference>
<proteinExistence type="predicted"/>
<dbReference type="SUPFAM" id="SSF46689">
    <property type="entry name" value="Homeodomain-like"/>
    <property type="match status" value="1"/>
</dbReference>
<dbReference type="Proteomes" id="UP000327011">
    <property type="component" value="Unassembled WGS sequence"/>
</dbReference>
<dbReference type="AlphaFoldDB" id="A0A5J5K231"/>
<comment type="caution">
    <text evidence="1">The sequence shown here is derived from an EMBL/GenBank/DDBJ whole genome shotgun (WGS) entry which is preliminary data.</text>
</comment>
<evidence type="ECO:0000313" key="2">
    <source>
        <dbReference type="Proteomes" id="UP000327011"/>
    </source>
</evidence>
<dbReference type="InterPro" id="IPR009057">
    <property type="entry name" value="Homeodomain-like_sf"/>
</dbReference>
<organism evidence="1 2">
    <name type="scientific">Microbispora cellulosiformans</name>
    <dbReference type="NCBI Taxonomy" id="2614688"/>
    <lineage>
        <taxon>Bacteria</taxon>
        <taxon>Bacillati</taxon>
        <taxon>Actinomycetota</taxon>
        <taxon>Actinomycetes</taxon>
        <taxon>Streptosporangiales</taxon>
        <taxon>Streptosporangiaceae</taxon>
        <taxon>Microbispora</taxon>
    </lineage>
</organism>
<dbReference type="EMBL" id="VYTZ01000005">
    <property type="protein sequence ID" value="KAA9378213.1"/>
    <property type="molecule type" value="Genomic_DNA"/>
</dbReference>
<accession>A0A5J5K231</accession>
<dbReference type="Pfam" id="PF13384">
    <property type="entry name" value="HTH_23"/>
    <property type="match status" value="1"/>
</dbReference>
<name>A0A5J5K231_9ACTN</name>